<proteinExistence type="inferred from homology"/>
<name>A0A8J4Q8H2_9MYCE</name>
<feature type="domain" description="Helicase C-terminal" evidence="11">
    <location>
        <begin position="418"/>
        <end position="648"/>
    </location>
</feature>
<keyword evidence="1 7" id="KW-0547">Nucleotide-binding</keyword>
<dbReference type="SMART" id="SM00490">
    <property type="entry name" value="HELICc"/>
    <property type="match status" value="1"/>
</dbReference>
<comment type="similarity">
    <text evidence="7">Belongs to the DEAD box helicase family.</text>
</comment>
<evidence type="ECO:0000256" key="4">
    <source>
        <dbReference type="ARBA" id="ARBA00022840"/>
    </source>
</evidence>
<evidence type="ECO:0000256" key="3">
    <source>
        <dbReference type="ARBA" id="ARBA00022806"/>
    </source>
</evidence>
<comment type="domain">
    <text evidence="7">The Q motif is unique to and characteristic of the DEAD box family of RNA helicases and controls ATP binding and hydrolysis.</text>
</comment>
<dbReference type="PANTHER" id="PTHR24031">
    <property type="entry name" value="RNA HELICASE"/>
    <property type="match status" value="1"/>
</dbReference>
<keyword evidence="5 7" id="KW-0694">RNA-binding</keyword>
<dbReference type="Gene3D" id="3.40.50.300">
    <property type="entry name" value="P-loop containing nucleotide triphosphate hydrolases"/>
    <property type="match status" value="2"/>
</dbReference>
<dbReference type="InterPro" id="IPR011545">
    <property type="entry name" value="DEAD/DEAH_box_helicase_dom"/>
</dbReference>
<organism evidence="13 14">
    <name type="scientific">Polysphondylium violaceum</name>
    <dbReference type="NCBI Taxonomy" id="133409"/>
    <lineage>
        <taxon>Eukaryota</taxon>
        <taxon>Amoebozoa</taxon>
        <taxon>Evosea</taxon>
        <taxon>Eumycetozoa</taxon>
        <taxon>Dictyostelia</taxon>
        <taxon>Dictyosteliales</taxon>
        <taxon>Dictyosteliaceae</taxon>
        <taxon>Polysphondylium</taxon>
    </lineage>
</organism>
<dbReference type="InterPro" id="IPR027417">
    <property type="entry name" value="P-loop_NTPase"/>
</dbReference>
<evidence type="ECO:0000256" key="9">
    <source>
        <dbReference type="SAM" id="MobiDB-lite"/>
    </source>
</evidence>
<evidence type="ECO:0000256" key="1">
    <source>
        <dbReference type="ARBA" id="ARBA00022741"/>
    </source>
</evidence>
<dbReference type="Pfam" id="PF00270">
    <property type="entry name" value="DEAD"/>
    <property type="match status" value="1"/>
</dbReference>
<comment type="caution">
    <text evidence="13">The sequence shown here is derived from an EMBL/GenBank/DDBJ whole genome shotgun (WGS) entry which is preliminary data.</text>
</comment>
<dbReference type="SMART" id="SM01178">
    <property type="entry name" value="DUF4217"/>
    <property type="match status" value="1"/>
</dbReference>
<evidence type="ECO:0000259" key="11">
    <source>
        <dbReference type="PROSITE" id="PS51194"/>
    </source>
</evidence>
<dbReference type="EC" id="3.6.4.13" evidence="7"/>
<feature type="compositionally biased region" description="Low complexity" evidence="9">
    <location>
        <begin position="24"/>
        <end position="37"/>
    </location>
</feature>
<dbReference type="InterPro" id="IPR000629">
    <property type="entry name" value="RNA-helicase_DEAD-box_CS"/>
</dbReference>
<evidence type="ECO:0000256" key="6">
    <source>
        <dbReference type="PROSITE-ProRule" id="PRU00552"/>
    </source>
</evidence>
<dbReference type="SMART" id="SM00487">
    <property type="entry name" value="DEXDc"/>
    <property type="match status" value="1"/>
</dbReference>
<dbReference type="PROSITE" id="PS00039">
    <property type="entry name" value="DEAD_ATP_HELICASE"/>
    <property type="match status" value="1"/>
</dbReference>
<dbReference type="PROSITE" id="PS51195">
    <property type="entry name" value="Q_MOTIF"/>
    <property type="match status" value="1"/>
</dbReference>
<dbReference type="InterPro" id="IPR014014">
    <property type="entry name" value="RNA_helicase_DEAD_Q_motif"/>
</dbReference>
<dbReference type="PROSITE" id="PS51192">
    <property type="entry name" value="HELICASE_ATP_BIND_1"/>
    <property type="match status" value="1"/>
</dbReference>
<dbReference type="InterPro" id="IPR014001">
    <property type="entry name" value="Helicase_ATP-bd"/>
</dbReference>
<evidence type="ECO:0000256" key="7">
    <source>
        <dbReference type="RuleBase" id="RU365068"/>
    </source>
</evidence>
<keyword evidence="14" id="KW-1185">Reference proteome</keyword>
<protein>
    <recommendedName>
        <fullName evidence="7">ATP-dependent RNA helicase</fullName>
        <ecNumber evidence="7">3.6.4.13</ecNumber>
    </recommendedName>
</protein>
<reference evidence="13" key="1">
    <citation type="submission" date="2020-01" db="EMBL/GenBank/DDBJ databases">
        <title>Development of genomics and gene disruption for Polysphondylium violaceum indicates a role for the polyketide synthase stlB in stalk morphogenesis.</title>
        <authorList>
            <person name="Narita B."/>
            <person name="Kawabe Y."/>
            <person name="Kin K."/>
            <person name="Saito T."/>
            <person name="Gibbs R."/>
            <person name="Kuspa A."/>
            <person name="Muzny D."/>
            <person name="Queller D."/>
            <person name="Richards S."/>
            <person name="Strassman J."/>
            <person name="Sucgang R."/>
            <person name="Worley K."/>
            <person name="Schaap P."/>
        </authorList>
    </citation>
    <scope>NUCLEOTIDE SEQUENCE</scope>
    <source>
        <strain evidence="13">QSvi11</strain>
    </source>
</reference>
<sequence length="843" mass="95887">MADDGLQLNIVYLNNAPKPPPRPVNNNNNNRGGNNRFNPRDKQDSNNRGGYDRNNSNSNNRFNKPQQQEKKKPLTYLEKRKIQEEKQKQLKQNKPAQHHRYQKPEDNADDGNDSSGTRQTQQQEKEREEENKTEIIKEKYREAEQVVEKDKFDRPVLPTFESKKLESSEVFSSMAFGSLSLSETLVKNLQGHMKLEKPTHIQEASIPPIMNGHDAMVKAETGSGKTLSYLIPIVQKLTEQRVNRADGCYSIVISPTRELCTQIFEVLQKLLKPFYWIVPGIIMGGEKRDSEKARLRKGINLLVATPGRLLDHLQHTKSFPTHNIRWLVLDEADRLLDLGFEKDVTSIINLLDEKKLRSSVRQNILVSATLNEGISRLASLSLHNPVYIGLDRAALDPASNPFNAATHAEMEMLHAPKQLEQYFVEVESKERLTSLVSFIKWKTAKTDQNKKEQASSKMIVFFSSCDSVDFHHYLFSTLKIDKERANKKRAKTNKKKLQQQKIQERLKALSEGNDDDNSDDDSGDEIFHSEDDSKTGLFNVPIFKLHGELDQQTRTKTFLEFKKSPNGILLTTDVSARGLDLPQVSWIIQYDACSDTKDYVHRIGRTARLGSSGCSLMFLLPSERDYVKHLNSFNLDIKEMKVTSILQSLFHTSEGQLKKTSKSSQLESLVHDLQIIFERFIIYDAKAKDMARAAYQSSLRAYATHKSDVKHIFHISHLHLGHVSKSFALRETPTELNKMSSGIKGAKAAKKGDEATLTKQTIEHKMKNYKSTSEFSDGLAGGVVKDKFAGTLLNIFKKPFKPREEGDESNGNNNSSNSKKRSFDNNKRSSSNSFDKNKKFKSK</sequence>
<dbReference type="OrthoDB" id="422663at2759"/>
<feature type="region of interest" description="Disordered" evidence="9">
    <location>
        <begin position="507"/>
        <end position="532"/>
    </location>
</feature>
<dbReference type="PROSITE" id="PS51194">
    <property type="entry name" value="HELICASE_CTER"/>
    <property type="match status" value="1"/>
</dbReference>
<gene>
    <name evidence="13" type="ORF">CYY_001978</name>
</gene>
<dbReference type="CDD" id="cd18787">
    <property type="entry name" value="SF2_C_DEAD"/>
    <property type="match status" value="1"/>
</dbReference>
<keyword evidence="4 7" id="KW-0067">ATP-binding</keyword>
<evidence type="ECO:0000256" key="2">
    <source>
        <dbReference type="ARBA" id="ARBA00022801"/>
    </source>
</evidence>
<dbReference type="GO" id="GO:0016787">
    <property type="term" value="F:hydrolase activity"/>
    <property type="evidence" value="ECO:0007669"/>
    <property type="project" value="UniProtKB-KW"/>
</dbReference>
<dbReference type="Proteomes" id="UP000695562">
    <property type="component" value="Unassembled WGS sequence"/>
</dbReference>
<dbReference type="CDD" id="cd17949">
    <property type="entry name" value="DEADc_DDX31"/>
    <property type="match status" value="1"/>
</dbReference>
<evidence type="ECO:0000259" key="12">
    <source>
        <dbReference type="PROSITE" id="PS51195"/>
    </source>
</evidence>
<accession>A0A8J4Q8H2</accession>
<feature type="short sequence motif" description="Q motif" evidence="6">
    <location>
        <begin position="174"/>
        <end position="203"/>
    </location>
</feature>
<feature type="compositionally biased region" description="Basic and acidic residues" evidence="9">
    <location>
        <begin position="67"/>
        <end position="88"/>
    </location>
</feature>
<dbReference type="Pfam" id="PF00271">
    <property type="entry name" value="Helicase_C"/>
    <property type="match status" value="1"/>
</dbReference>
<evidence type="ECO:0000313" key="13">
    <source>
        <dbReference type="EMBL" id="KAF2076721.1"/>
    </source>
</evidence>
<feature type="region of interest" description="Disordered" evidence="9">
    <location>
        <begin position="799"/>
        <end position="843"/>
    </location>
</feature>
<evidence type="ECO:0000256" key="8">
    <source>
        <dbReference type="SAM" id="Coils"/>
    </source>
</evidence>
<dbReference type="GO" id="GO:0003723">
    <property type="term" value="F:RNA binding"/>
    <property type="evidence" value="ECO:0007669"/>
    <property type="project" value="UniProtKB-UniRule"/>
</dbReference>
<feature type="compositionally biased region" description="Basic and acidic residues" evidence="9">
    <location>
        <begin position="123"/>
        <end position="136"/>
    </location>
</feature>
<evidence type="ECO:0000256" key="5">
    <source>
        <dbReference type="ARBA" id="ARBA00022884"/>
    </source>
</evidence>
<dbReference type="InterPro" id="IPR001650">
    <property type="entry name" value="Helicase_C-like"/>
</dbReference>
<keyword evidence="8" id="KW-0175">Coiled coil</keyword>
<feature type="domain" description="Helicase ATP-binding" evidence="10">
    <location>
        <begin position="206"/>
        <end position="388"/>
    </location>
</feature>
<dbReference type="GO" id="GO:0003724">
    <property type="term" value="F:RNA helicase activity"/>
    <property type="evidence" value="ECO:0007669"/>
    <property type="project" value="UniProtKB-EC"/>
</dbReference>
<keyword evidence="2 7" id="KW-0378">Hydrolase</keyword>
<feature type="region of interest" description="Disordered" evidence="9">
    <location>
        <begin position="1"/>
        <end position="136"/>
    </location>
</feature>
<evidence type="ECO:0000259" key="10">
    <source>
        <dbReference type="PROSITE" id="PS51192"/>
    </source>
</evidence>
<dbReference type="SUPFAM" id="SSF52540">
    <property type="entry name" value="P-loop containing nucleoside triphosphate hydrolases"/>
    <property type="match status" value="2"/>
</dbReference>
<dbReference type="InterPro" id="IPR025313">
    <property type="entry name" value="SPB4-like_CTE"/>
</dbReference>
<evidence type="ECO:0000313" key="14">
    <source>
        <dbReference type="Proteomes" id="UP000695562"/>
    </source>
</evidence>
<dbReference type="GO" id="GO:0005524">
    <property type="term" value="F:ATP binding"/>
    <property type="evidence" value="ECO:0007669"/>
    <property type="project" value="UniProtKB-UniRule"/>
</dbReference>
<comment type="catalytic activity">
    <reaction evidence="7">
        <text>ATP + H2O = ADP + phosphate + H(+)</text>
        <dbReference type="Rhea" id="RHEA:13065"/>
        <dbReference type="ChEBI" id="CHEBI:15377"/>
        <dbReference type="ChEBI" id="CHEBI:15378"/>
        <dbReference type="ChEBI" id="CHEBI:30616"/>
        <dbReference type="ChEBI" id="CHEBI:43474"/>
        <dbReference type="ChEBI" id="CHEBI:456216"/>
        <dbReference type="EC" id="3.6.4.13"/>
    </reaction>
</comment>
<dbReference type="EMBL" id="AJWJ01000051">
    <property type="protein sequence ID" value="KAF2076721.1"/>
    <property type="molecule type" value="Genomic_DNA"/>
</dbReference>
<feature type="domain" description="DEAD-box RNA helicase Q" evidence="12">
    <location>
        <begin position="174"/>
        <end position="203"/>
    </location>
</feature>
<comment type="function">
    <text evidence="7">RNA helicase.</text>
</comment>
<dbReference type="Pfam" id="PF13959">
    <property type="entry name" value="CTE_SPB4"/>
    <property type="match status" value="1"/>
</dbReference>
<feature type="compositionally biased region" description="Acidic residues" evidence="9">
    <location>
        <begin position="512"/>
        <end position="524"/>
    </location>
</feature>
<feature type="compositionally biased region" description="Low complexity" evidence="9">
    <location>
        <begin position="46"/>
        <end position="63"/>
    </location>
</feature>
<keyword evidence="3 7" id="KW-0347">Helicase</keyword>
<feature type="coiled-coil region" evidence="8">
    <location>
        <begin position="480"/>
        <end position="507"/>
    </location>
</feature>
<dbReference type="AlphaFoldDB" id="A0A8J4Q8H2"/>